<sequence>MGGAVPQPSQVLQRGHVLLLAWRVQRDGKSPLMPDFQMHLLKTPVRKRNFCVTAPLAVVLMTCRETEDLQPGPSPRRLELSLSPSEFSSSHGKQGRLLPLQRVPEGGDSHPVDFLGRSVEGRPCPHSWTNTVSHTSPVSDSQQYLTSTVGNFKLFLI</sequence>
<dbReference type="EMBL" id="KN124946">
    <property type="protein sequence ID" value="KFO19664.1"/>
    <property type="molecule type" value="Genomic_DNA"/>
</dbReference>
<dbReference type="AlphaFoldDB" id="A0A091CLL3"/>
<accession>A0A091CLL3</accession>
<evidence type="ECO:0000313" key="3">
    <source>
        <dbReference type="Proteomes" id="UP000028990"/>
    </source>
</evidence>
<gene>
    <name evidence="2" type="ORF">H920_18975</name>
</gene>
<proteinExistence type="predicted"/>
<protein>
    <submittedName>
        <fullName evidence="2">Uncharacterized protein</fullName>
    </submittedName>
</protein>
<dbReference type="Proteomes" id="UP000028990">
    <property type="component" value="Unassembled WGS sequence"/>
</dbReference>
<keyword evidence="3" id="KW-1185">Reference proteome</keyword>
<reference evidence="2 3" key="1">
    <citation type="submission" date="2013-11" db="EMBL/GenBank/DDBJ databases">
        <title>The Damaraland mole rat (Fukomys damarensis) genome and evolution of African mole rats.</title>
        <authorList>
            <person name="Gladyshev V.N."/>
            <person name="Fang X."/>
        </authorList>
    </citation>
    <scope>NUCLEOTIDE SEQUENCE [LARGE SCALE GENOMIC DNA]</scope>
    <source>
        <tissue evidence="2">Liver</tissue>
    </source>
</reference>
<feature type="compositionally biased region" description="Low complexity" evidence="1">
    <location>
        <begin position="80"/>
        <end position="90"/>
    </location>
</feature>
<feature type="region of interest" description="Disordered" evidence="1">
    <location>
        <begin position="67"/>
        <end position="94"/>
    </location>
</feature>
<name>A0A091CLL3_FUKDA</name>
<organism evidence="2 3">
    <name type="scientific">Fukomys damarensis</name>
    <name type="common">Damaraland mole rat</name>
    <name type="synonym">Cryptomys damarensis</name>
    <dbReference type="NCBI Taxonomy" id="885580"/>
    <lineage>
        <taxon>Eukaryota</taxon>
        <taxon>Metazoa</taxon>
        <taxon>Chordata</taxon>
        <taxon>Craniata</taxon>
        <taxon>Vertebrata</taxon>
        <taxon>Euteleostomi</taxon>
        <taxon>Mammalia</taxon>
        <taxon>Eutheria</taxon>
        <taxon>Euarchontoglires</taxon>
        <taxon>Glires</taxon>
        <taxon>Rodentia</taxon>
        <taxon>Hystricomorpha</taxon>
        <taxon>Bathyergidae</taxon>
        <taxon>Fukomys</taxon>
    </lineage>
</organism>
<evidence type="ECO:0000313" key="2">
    <source>
        <dbReference type="EMBL" id="KFO19664.1"/>
    </source>
</evidence>
<evidence type="ECO:0000256" key="1">
    <source>
        <dbReference type="SAM" id="MobiDB-lite"/>
    </source>
</evidence>